<proteinExistence type="predicted"/>
<evidence type="ECO:0000313" key="3">
    <source>
        <dbReference type="Proteomes" id="UP000000238"/>
    </source>
</evidence>
<evidence type="ECO:0000313" key="2">
    <source>
        <dbReference type="EMBL" id="ABC28883.1"/>
    </source>
</evidence>
<keyword evidence="3" id="KW-1185">Reference proteome</keyword>
<accession>Q2SKE1</accession>
<dbReference type="SUPFAM" id="SSF109604">
    <property type="entry name" value="HD-domain/PDEase-like"/>
    <property type="match status" value="1"/>
</dbReference>
<dbReference type="PANTHER" id="PTHR33525">
    <property type="match status" value="1"/>
</dbReference>
<feature type="domain" description="HDOD" evidence="1">
    <location>
        <begin position="26"/>
        <end position="214"/>
    </location>
</feature>
<reference evidence="2 3" key="1">
    <citation type="journal article" date="2005" name="Nucleic Acids Res.">
        <title>Genomic blueprint of Hahella chejuensis, a marine microbe producing an algicidal agent.</title>
        <authorList>
            <person name="Jeong H."/>
            <person name="Yim J.H."/>
            <person name="Lee C."/>
            <person name="Choi S.-H."/>
            <person name="Park Y.K."/>
            <person name="Yoon S.H."/>
            <person name="Hur C.-G."/>
            <person name="Kang H.-Y."/>
            <person name="Kim D."/>
            <person name="Lee H.H."/>
            <person name="Park K.H."/>
            <person name="Park S.-H."/>
            <person name="Park H.-S."/>
            <person name="Lee H.K."/>
            <person name="Oh T.K."/>
            <person name="Kim J.F."/>
        </authorList>
    </citation>
    <scope>NUCLEOTIDE SEQUENCE [LARGE SCALE GENOMIC DNA]</scope>
    <source>
        <strain evidence="2 3">KCTC 2396</strain>
    </source>
</reference>
<dbReference type="InterPro" id="IPR052340">
    <property type="entry name" value="RNase_Y/CdgJ"/>
</dbReference>
<dbReference type="AlphaFoldDB" id="Q2SKE1"/>
<dbReference type="Gene3D" id="1.10.3210.10">
    <property type="entry name" value="Hypothetical protein af1432"/>
    <property type="match status" value="1"/>
</dbReference>
<name>Q2SKE1_HAHCH</name>
<dbReference type="KEGG" id="hch:HCH_02052"/>
<dbReference type="Proteomes" id="UP000000238">
    <property type="component" value="Chromosome"/>
</dbReference>
<evidence type="ECO:0000259" key="1">
    <source>
        <dbReference type="PROSITE" id="PS51833"/>
    </source>
</evidence>
<sequence length="282" mass="30768">MPDTHSSADPLTRELDSRIQAGNLDIPMLPEVAQKVIAITTNPDSGASELVKVIQGDQALAARVMRIANSVAYSPNASIVSLQQAIARLGMVSIRDIALAASINARMFKAPGYEDRIGSMWRHALATALWCKEIARRARMNVEAAFLCGLLHSVGKPIMLQETLDVAGAEGLQPELDLLLDIVEELHLDAARLALEHWRMPELIIDAVTHQDNYLEAGNGKDQAKLIRAGKQFASHFLFGEPDKDALLALPAMADLNLYPDEVAELYEQSDTVNQGLEAMRA</sequence>
<dbReference type="PROSITE" id="PS51833">
    <property type="entry name" value="HDOD"/>
    <property type="match status" value="1"/>
</dbReference>
<dbReference type="PANTHER" id="PTHR33525:SF3">
    <property type="entry name" value="RIBONUCLEASE Y"/>
    <property type="match status" value="1"/>
</dbReference>
<dbReference type="EMBL" id="CP000155">
    <property type="protein sequence ID" value="ABC28883.1"/>
    <property type="molecule type" value="Genomic_DNA"/>
</dbReference>
<dbReference type="InterPro" id="IPR013976">
    <property type="entry name" value="HDOD"/>
</dbReference>
<dbReference type="STRING" id="349521.HCH_02052"/>
<dbReference type="OrthoDB" id="9770715at2"/>
<dbReference type="HOGENOM" id="CLU_048246_4_2_6"/>
<gene>
    <name evidence="2" type="ordered locus">HCH_02052</name>
</gene>
<dbReference type="RefSeq" id="WP_011395954.1">
    <property type="nucleotide sequence ID" value="NC_007645.1"/>
</dbReference>
<organism evidence="2 3">
    <name type="scientific">Hahella chejuensis (strain KCTC 2396)</name>
    <dbReference type="NCBI Taxonomy" id="349521"/>
    <lineage>
        <taxon>Bacteria</taxon>
        <taxon>Pseudomonadati</taxon>
        <taxon>Pseudomonadota</taxon>
        <taxon>Gammaproteobacteria</taxon>
        <taxon>Oceanospirillales</taxon>
        <taxon>Hahellaceae</taxon>
        <taxon>Hahella</taxon>
    </lineage>
</organism>
<dbReference type="eggNOG" id="COG1639">
    <property type="taxonomic scope" value="Bacteria"/>
</dbReference>
<protein>
    <submittedName>
        <fullName evidence="2">Predicted signal transduction protein</fullName>
    </submittedName>
</protein>
<dbReference type="Pfam" id="PF08668">
    <property type="entry name" value="HDOD"/>
    <property type="match status" value="1"/>
</dbReference>